<dbReference type="Pfam" id="PF01896">
    <property type="entry name" value="DNA_primase_S"/>
    <property type="match status" value="1"/>
</dbReference>
<evidence type="ECO:0000256" key="1">
    <source>
        <dbReference type="ARBA" id="ARBA00009762"/>
    </source>
</evidence>
<dbReference type="InterPro" id="IPR002755">
    <property type="entry name" value="DNA_primase_S"/>
</dbReference>
<dbReference type="GO" id="GO:0046872">
    <property type="term" value="F:metal ion binding"/>
    <property type="evidence" value="ECO:0007669"/>
    <property type="project" value="UniProtKB-KW"/>
</dbReference>
<keyword evidence="6 11" id="KW-0235">DNA replication</keyword>
<keyword evidence="7 11" id="KW-0479">Metal-binding</keyword>
<comment type="cofactor">
    <cofactor evidence="11">
        <name>Mg(2+)</name>
        <dbReference type="ChEBI" id="CHEBI:18420"/>
    </cofactor>
    <cofactor evidence="11">
        <name>Mn(2+)</name>
        <dbReference type="ChEBI" id="CHEBI:29035"/>
    </cofactor>
</comment>
<accession>A0A7C4FC40</accession>
<keyword evidence="5 11" id="KW-0548">Nucleotidyltransferase</keyword>
<evidence type="ECO:0000256" key="7">
    <source>
        <dbReference type="ARBA" id="ARBA00022723"/>
    </source>
</evidence>
<dbReference type="CDD" id="cd04860">
    <property type="entry name" value="AE_Prim_S"/>
    <property type="match status" value="1"/>
</dbReference>
<organism evidence="14">
    <name type="scientific">Thermofilum pendens</name>
    <dbReference type="NCBI Taxonomy" id="2269"/>
    <lineage>
        <taxon>Archaea</taxon>
        <taxon>Thermoproteota</taxon>
        <taxon>Thermoprotei</taxon>
        <taxon>Thermofilales</taxon>
        <taxon>Thermofilaceae</taxon>
        <taxon>Thermofilum</taxon>
    </lineage>
</organism>
<dbReference type="GO" id="GO:1990077">
    <property type="term" value="C:primosome complex"/>
    <property type="evidence" value="ECO:0007669"/>
    <property type="project" value="UniProtKB-KW"/>
</dbReference>
<dbReference type="SUPFAM" id="SSF56747">
    <property type="entry name" value="Prim-pol domain"/>
    <property type="match status" value="1"/>
</dbReference>
<evidence type="ECO:0000256" key="13">
    <source>
        <dbReference type="RuleBase" id="RU004224"/>
    </source>
</evidence>
<comment type="function">
    <text evidence="11">Catalytic subunit of DNA primase, an RNA polymerase that catalyzes the synthesis of short RNA molecules used as primers for DNA polymerase during DNA replication. The small subunit contains the primase catalytic core and has DNA synthesis activity on its own. Binding to the large subunit stabilizes and modulates the activity, increasing the rate of DNA synthesis while decreasing the length of the DNA fragments, and conferring RNA synthesis capability. The DNA polymerase activity may enable DNA primase to also catalyze primer extension after primer synthesis. May also play a role in DNA repair.</text>
</comment>
<dbReference type="HAMAP" id="MF_00700">
    <property type="entry name" value="DNA_primase_sml_arc"/>
    <property type="match status" value="1"/>
</dbReference>
<comment type="similarity">
    <text evidence="1 11 12">Belongs to the eukaryotic-type primase small subunit family.</text>
</comment>
<evidence type="ECO:0000256" key="11">
    <source>
        <dbReference type="HAMAP-Rule" id="MF_00700"/>
    </source>
</evidence>
<gene>
    <name evidence="11" type="primary">priS</name>
    <name evidence="14" type="ORF">ENV17_04615</name>
</gene>
<reference evidence="14" key="1">
    <citation type="journal article" date="2020" name="mSystems">
        <title>Genome- and Community-Level Interaction Insights into Carbon Utilization and Element Cycling Functions of Hydrothermarchaeota in Hydrothermal Sediment.</title>
        <authorList>
            <person name="Zhou Z."/>
            <person name="Liu Y."/>
            <person name="Xu W."/>
            <person name="Pan J."/>
            <person name="Luo Z.H."/>
            <person name="Li M."/>
        </authorList>
    </citation>
    <scope>NUCLEOTIDE SEQUENCE [LARGE SCALE GENOMIC DNA]</scope>
    <source>
        <strain evidence="14">SpSt-735</strain>
    </source>
</reference>
<keyword evidence="10 11" id="KW-0464">Manganese</keyword>
<evidence type="ECO:0000256" key="4">
    <source>
        <dbReference type="ARBA" id="ARBA00022679"/>
    </source>
</evidence>
<feature type="active site" evidence="11">
    <location>
        <position position="281"/>
    </location>
</feature>
<comment type="caution">
    <text evidence="14">The sequence shown here is derived from an EMBL/GenBank/DDBJ whole genome shotgun (WGS) entry which is preliminary data.</text>
</comment>
<dbReference type="GO" id="GO:0003899">
    <property type="term" value="F:DNA-directed RNA polymerase activity"/>
    <property type="evidence" value="ECO:0007669"/>
    <property type="project" value="UniProtKB-UniRule"/>
</dbReference>
<evidence type="ECO:0000256" key="8">
    <source>
        <dbReference type="ARBA" id="ARBA00022842"/>
    </source>
</evidence>
<proteinExistence type="inferred from homology"/>
<dbReference type="PANTHER" id="PTHR10536">
    <property type="entry name" value="DNA PRIMASE SMALL SUBUNIT"/>
    <property type="match status" value="1"/>
</dbReference>
<dbReference type="EC" id="2.7.7.-" evidence="11"/>
<feature type="active site" evidence="11">
    <location>
        <position position="95"/>
    </location>
</feature>
<evidence type="ECO:0000256" key="12">
    <source>
        <dbReference type="RuleBase" id="RU003514"/>
    </source>
</evidence>
<name>A0A7C4FC40_THEPE</name>
<protein>
    <recommendedName>
        <fullName evidence="11">DNA primase small subunit PriS</fullName>
        <ecNumber evidence="11">2.7.7.-</ecNumber>
    </recommendedName>
</protein>
<comment type="subunit">
    <text evidence="11">Heterodimer of a small subunit (PriS) and a large subunit (PriL).</text>
</comment>
<evidence type="ECO:0000256" key="3">
    <source>
        <dbReference type="ARBA" id="ARBA00022515"/>
    </source>
</evidence>
<keyword evidence="3 11" id="KW-0639">Primosome</keyword>
<dbReference type="AlphaFoldDB" id="A0A7C4FC40"/>
<evidence type="ECO:0000256" key="6">
    <source>
        <dbReference type="ARBA" id="ARBA00022705"/>
    </source>
</evidence>
<dbReference type="Gene3D" id="3.90.920.10">
    <property type="entry name" value="DNA primase, PRIM domain"/>
    <property type="match status" value="1"/>
</dbReference>
<keyword evidence="8 11" id="KW-0460">Magnesium</keyword>
<evidence type="ECO:0000313" key="14">
    <source>
        <dbReference type="EMBL" id="HGI43647.1"/>
    </source>
</evidence>
<evidence type="ECO:0000256" key="2">
    <source>
        <dbReference type="ARBA" id="ARBA00022478"/>
    </source>
</evidence>
<evidence type="ECO:0000256" key="9">
    <source>
        <dbReference type="ARBA" id="ARBA00023163"/>
    </source>
</evidence>
<dbReference type="InterPro" id="IPR014052">
    <property type="entry name" value="DNA_primase_ssu_euk/arc"/>
</dbReference>
<dbReference type="EMBL" id="DTFI01000111">
    <property type="protein sequence ID" value="HGI43647.1"/>
    <property type="molecule type" value="Genomic_DNA"/>
</dbReference>
<keyword evidence="4 11" id="KW-0808">Transferase</keyword>
<keyword evidence="9 11" id="KW-0804">Transcription</keyword>
<dbReference type="GO" id="GO:0006269">
    <property type="term" value="P:DNA replication, synthesis of primer"/>
    <property type="evidence" value="ECO:0007669"/>
    <property type="project" value="UniProtKB-UniRule"/>
</dbReference>
<evidence type="ECO:0000256" key="10">
    <source>
        <dbReference type="ARBA" id="ARBA00023211"/>
    </source>
</evidence>
<comment type="function">
    <text evidence="13">RNA polymerase that catalyzes the synthesis of short RNA molecules used as primers for DNA polymerase during DNA replication.</text>
</comment>
<sequence length="377" mass="42591">MVTLLSGFALSLFRSYYRRTRVPPPSHPEKREYGFQLFGIQGMLRHISFGNGDELNEFLRSRVPQHAYYSTALYENPSAPEMGEKGWLGAELVFDIDIDHVNTLCKELHDAWRCKNCGAEGQGQPRTCPVCGSENLERRSWICDICINAARDEALKLLDFLDNDFGVSRNEVGITFSGHRGFHIHVQREDLLGLDQDARREISDYVRGLGMGLELMLRRSKGGLYSFRYNAETPGWPGRIARYIVFVLSERIAGGELPELPKSEWVHLIKTAVDELSAKIDEKVTIDIHRLIRLPGTLHGKTGLKVLELSASELEALTAEDILKKAIVFGDEEVRVKVENPPSRVLFYTIENVGEVLKVPLHLALYLHLNGNAEVLH</sequence>
<dbReference type="InterPro" id="IPR023639">
    <property type="entry name" value="DNA_primase_ssu_PriS"/>
</dbReference>
<feature type="active site" evidence="11">
    <location>
        <position position="97"/>
    </location>
</feature>
<evidence type="ECO:0000256" key="5">
    <source>
        <dbReference type="ARBA" id="ARBA00022695"/>
    </source>
</evidence>
<dbReference type="GO" id="GO:0000428">
    <property type="term" value="C:DNA-directed RNA polymerase complex"/>
    <property type="evidence" value="ECO:0007669"/>
    <property type="project" value="UniProtKB-KW"/>
</dbReference>
<keyword evidence="2 11" id="KW-0240">DNA-directed RNA polymerase</keyword>